<dbReference type="RefSeq" id="WP_322608400.1">
    <property type="nucleotide sequence ID" value="NZ_JARVCO010000010.1"/>
</dbReference>
<sequence>MNRTQFMHTAAAGTVLASLKARAVENAELSARKNPDQLNIAFIGAGAQGQILMQSCVRIPGIRIKAVCDIWEKYNLRYGTRYVYSQQREMPKSYVDYKEMLANHKDELDAVVVASPDWMHAEHANACMEAGLHVYCEKEMSNSLEKAATMVKTQRATGQLLQIGHQRRSNPRYLHAIDKLILEEKLLGQVTTATAQWNRAKADDIGYPAKFPVPAEVLDQFGYNSMMEFRNWRWYKKYGGGPIVDLGSHQIDIFEWVWETNAKSVIASGGNDFYSHREWYDNVMAIYEFETPNGTARAFYETQTTTGRGGFSEAFRGTNGYLEIAEVPAQGNAVFREAHAPEAQWEALAAKGLIKAKPTAIKKTATKNKAVDVRVTEAATGWPLPVDLSKPAHQPHLENFFNAIRYGTELNCPAEKGYETAVAVLSVNKAVATSQKIEFKKSDFHV</sequence>
<evidence type="ECO:0000259" key="2">
    <source>
        <dbReference type="Pfam" id="PF22725"/>
    </source>
</evidence>
<organism evidence="3 4">
    <name type="scientific">Pontiella agarivorans</name>
    <dbReference type="NCBI Taxonomy" id="3038953"/>
    <lineage>
        <taxon>Bacteria</taxon>
        <taxon>Pseudomonadati</taxon>
        <taxon>Kiritimatiellota</taxon>
        <taxon>Kiritimatiellia</taxon>
        <taxon>Kiritimatiellales</taxon>
        <taxon>Pontiellaceae</taxon>
        <taxon>Pontiella</taxon>
    </lineage>
</organism>
<dbReference type="SUPFAM" id="SSF55347">
    <property type="entry name" value="Glyceraldehyde-3-phosphate dehydrogenase-like, C-terminal domain"/>
    <property type="match status" value="1"/>
</dbReference>
<dbReference type="PANTHER" id="PTHR43818:SF12">
    <property type="entry name" value="NADH-DEPENDENT DEHYDROGENASE-RELATED"/>
    <property type="match status" value="1"/>
</dbReference>
<dbReference type="InterPro" id="IPR055170">
    <property type="entry name" value="GFO_IDH_MocA-like_dom"/>
</dbReference>
<feature type="domain" description="GFO/IDH/MocA-like oxidoreductase" evidence="2">
    <location>
        <begin position="183"/>
        <end position="322"/>
    </location>
</feature>
<dbReference type="InterPro" id="IPR050463">
    <property type="entry name" value="Gfo/Idh/MocA_oxidrdct_glycsds"/>
</dbReference>
<name>A0ABU5MWM1_9BACT</name>
<dbReference type="Gene3D" id="3.40.50.720">
    <property type="entry name" value="NAD(P)-binding Rossmann-like Domain"/>
    <property type="match status" value="1"/>
</dbReference>
<dbReference type="SUPFAM" id="SSF51735">
    <property type="entry name" value="NAD(P)-binding Rossmann-fold domains"/>
    <property type="match status" value="1"/>
</dbReference>
<reference evidence="3 4" key="1">
    <citation type="journal article" date="2024" name="Appl. Environ. Microbiol.">
        <title>Pontiella agarivorans sp. nov., a novel marine anaerobic bacterium capable of degrading macroalgal polysaccharides and fixing nitrogen.</title>
        <authorList>
            <person name="Liu N."/>
            <person name="Kivenson V."/>
            <person name="Peng X."/>
            <person name="Cui Z."/>
            <person name="Lankiewicz T.S."/>
            <person name="Gosselin K.M."/>
            <person name="English C.J."/>
            <person name="Blair E.M."/>
            <person name="O'Malley M.A."/>
            <person name="Valentine D.L."/>
        </authorList>
    </citation>
    <scope>NUCLEOTIDE SEQUENCE [LARGE SCALE GENOMIC DNA]</scope>
    <source>
        <strain evidence="3 4">NLcol2</strain>
    </source>
</reference>
<protein>
    <submittedName>
        <fullName evidence="3">Gfo/Idh/MocA family oxidoreductase</fullName>
    </submittedName>
</protein>
<evidence type="ECO:0000259" key="1">
    <source>
        <dbReference type="Pfam" id="PF01408"/>
    </source>
</evidence>
<dbReference type="PANTHER" id="PTHR43818">
    <property type="entry name" value="BCDNA.GH03377"/>
    <property type="match status" value="1"/>
</dbReference>
<feature type="domain" description="Gfo/Idh/MocA-like oxidoreductase N-terminal" evidence="1">
    <location>
        <begin position="38"/>
        <end position="165"/>
    </location>
</feature>
<comment type="caution">
    <text evidence="3">The sequence shown here is derived from an EMBL/GenBank/DDBJ whole genome shotgun (WGS) entry which is preliminary data.</text>
</comment>
<keyword evidence="4" id="KW-1185">Reference proteome</keyword>
<evidence type="ECO:0000313" key="4">
    <source>
        <dbReference type="Proteomes" id="UP001290861"/>
    </source>
</evidence>
<dbReference type="Proteomes" id="UP001290861">
    <property type="component" value="Unassembled WGS sequence"/>
</dbReference>
<dbReference type="Pfam" id="PF22725">
    <property type="entry name" value="GFO_IDH_MocA_C3"/>
    <property type="match status" value="1"/>
</dbReference>
<evidence type="ECO:0000313" key="3">
    <source>
        <dbReference type="EMBL" id="MDZ8118602.1"/>
    </source>
</evidence>
<dbReference type="InterPro" id="IPR000683">
    <property type="entry name" value="Gfo/Idh/MocA-like_OxRdtase_N"/>
</dbReference>
<dbReference type="Gene3D" id="3.30.360.10">
    <property type="entry name" value="Dihydrodipicolinate Reductase, domain 2"/>
    <property type="match status" value="1"/>
</dbReference>
<dbReference type="Pfam" id="PF01408">
    <property type="entry name" value="GFO_IDH_MocA"/>
    <property type="match status" value="1"/>
</dbReference>
<dbReference type="EMBL" id="JARVCO010000010">
    <property type="protein sequence ID" value="MDZ8118602.1"/>
    <property type="molecule type" value="Genomic_DNA"/>
</dbReference>
<dbReference type="InterPro" id="IPR036291">
    <property type="entry name" value="NAD(P)-bd_dom_sf"/>
</dbReference>
<gene>
    <name evidence="3" type="ORF">P9H32_08170</name>
</gene>
<accession>A0ABU5MWM1</accession>
<proteinExistence type="predicted"/>